<dbReference type="Proteomes" id="UP001595955">
    <property type="component" value="Unassembled WGS sequence"/>
</dbReference>
<dbReference type="EMBL" id="JBHSGF010000001">
    <property type="protein sequence ID" value="MFC4553888.1"/>
    <property type="molecule type" value="Genomic_DNA"/>
</dbReference>
<dbReference type="RefSeq" id="WP_164471288.1">
    <property type="nucleotide sequence ID" value="NZ_CP033325.1"/>
</dbReference>
<gene>
    <name evidence="1" type="ORF">ACFO3F_01385</name>
</gene>
<organism evidence="1 2">
    <name type="scientific">Georgenia faecalis</name>
    <dbReference type="NCBI Taxonomy" id="2483799"/>
    <lineage>
        <taxon>Bacteria</taxon>
        <taxon>Bacillati</taxon>
        <taxon>Actinomycetota</taxon>
        <taxon>Actinomycetes</taxon>
        <taxon>Micrococcales</taxon>
        <taxon>Bogoriellaceae</taxon>
        <taxon>Georgenia</taxon>
    </lineage>
</organism>
<name>A0ABV9D7J8_9MICO</name>
<evidence type="ECO:0000313" key="1">
    <source>
        <dbReference type="EMBL" id="MFC4553888.1"/>
    </source>
</evidence>
<protein>
    <recommendedName>
        <fullName evidence="3">IS3 family transposase</fullName>
    </recommendedName>
</protein>
<evidence type="ECO:0000313" key="2">
    <source>
        <dbReference type="Proteomes" id="UP001595955"/>
    </source>
</evidence>
<comment type="caution">
    <text evidence="1">The sequence shown here is derived from an EMBL/GenBank/DDBJ whole genome shotgun (WGS) entry which is preliminary data.</text>
</comment>
<evidence type="ECO:0008006" key="3">
    <source>
        <dbReference type="Google" id="ProtNLM"/>
    </source>
</evidence>
<sequence length="47" mass="5376">MESLIALLQKNVLNRRRWTTRTELRLAVITWTEQTYSAAGAKPDSDA</sequence>
<accession>A0ABV9D7J8</accession>
<keyword evidence="2" id="KW-1185">Reference proteome</keyword>
<proteinExistence type="predicted"/>
<reference evidence="2" key="1">
    <citation type="journal article" date="2019" name="Int. J. Syst. Evol. Microbiol.">
        <title>The Global Catalogue of Microorganisms (GCM) 10K type strain sequencing project: providing services to taxonomists for standard genome sequencing and annotation.</title>
        <authorList>
            <consortium name="The Broad Institute Genomics Platform"/>
            <consortium name="The Broad Institute Genome Sequencing Center for Infectious Disease"/>
            <person name="Wu L."/>
            <person name="Ma J."/>
        </authorList>
    </citation>
    <scope>NUCLEOTIDE SEQUENCE [LARGE SCALE GENOMIC DNA]</scope>
    <source>
        <strain evidence="2">JCM 3369</strain>
    </source>
</reference>